<comment type="pathway">
    <text evidence="13">Cell wall biogenesis; peptidoglycan biosynthesis.</text>
</comment>
<dbReference type="NCBIfam" id="TIGR01205">
    <property type="entry name" value="D_ala_D_alaTIGR"/>
    <property type="match status" value="1"/>
</dbReference>
<dbReference type="PROSITE" id="PS00843">
    <property type="entry name" value="DALA_DALA_LIGASE_1"/>
    <property type="match status" value="1"/>
</dbReference>
<dbReference type="PIRSF" id="PIRSF039102">
    <property type="entry name" value="Ddl/VanB"/>
    <property type="match status" value="1"/>
</dbReference>
<dbReference type="NCBIfam" id="NF002378">
    <property type="entry name" value="PRK01372.1"/>
    <property type="match status" value="1"/>
</dbReference>
<keyword evidence="17" id="KW-1185">Reference proteome</keyword>
<dbReference type="Gene3D" id="3.30.1490.20">
    <property type="entry name" value="ATP-grasp fold, A domain"/>
    <property type="match status" value="1"/>
</dbReference>
<gene>
    <name evidence="13" type="primary">ddl</name>
    <name evidence="16" type="ORF">GCM10019998_23030</name>
</gene>
<sequence length="343" mass="37819">MDIVVLAGGLSHERDVSLSSGGKIATALEEKGHKVLLLDIYLGMNANNFEEAFQNQTAKNEKRDYAIGKQEPTLKEITDFNQTDLVGRNVISICKSADFCFLALHGGIGENGKLQALFDIYNIKYSGSNYKGSLLAMDKDISKKLMTINNILTPDWEIIDDTSQREISAPCVVKPIDNGSSIGVEIIENNTDLDKAIKKVEKYQSKIMIEKKISGREFSVGVLGDTVLPVIEIIPKHGFYSYENKYQQGATVEIAPAEISEQLTKELSDLALYVHNVLELTIYSRIDFIVTSDAKIYCIEANSLPGMTPTSLLPQEAAAKGINFAALCESIVHLSLAKYHYLS</sequence>
<comment type="function">
    <text evidence="13">Cell wall formation.</text>
</comment>
<evidence type="ECO:0000256" key="2">
    <source>
        <dbReference type="ARBA" id="ARBA00001946"/>
    </source>
</evidence>
<feature type="domain" description="ATP-grasp" evidence="15">
    <location>
        <begin position="143"/>
        <end position="333"/>
    </location>
</feature>
<evidence type="ECO:0000313" key="17">
    <source>
        <dbReference type="Proteomes" id="UP001501577"/>
    </source>
</evidence>
<evidence type="ECO:0000256" key="14">
    <source>
        <dbReference type="PROSITE-ProRule" id="PRU00409"/>
    </source>
</evidence>
<dbReference type="GO" id="GO:0016874">
    <property type="term" value="F:ligase activity"/>
    <property type="evidence" value="ECO:0007669"/>
    <property type="project" value="UniProtKB-KW"/>
</dbReference>
<dbReference type="PROSITE" id="PS00844">
    <property type="entry name" value="DALA_DALA_LIGASE_2"/>
    <property type="match status" value="1"/>
</dbReference>
<dbReference type="PANTHER" id="PTHR23132:SF23">
    <property type="entry name" value="D-ALANINE--D-ALANINE LIGASE B"/>
    <property type="match status" value="1"/>
</dbReference>
<keyword evidence="8 14" id="KW-0067">ATP-binding</keyword>
<dbReference type="InterPro" id="IPR005905">
    <property type="entry name" value="D_ala_D_ala"/>
</dbReference>
<dbReference type="InterPro" id="IPR013815">
    <property type="entry name" value="ATP_grasp_subdomain_1"/>
</dbReference>
<evidence type="ECO:0000256" key="12">
    <source>
        <dbReference type="ARBA" id="ARBA00023316"/>
    </source>
</evidence>
<evidence type="ECO:0000256" key="3">
    <source>
        <dbReference type="ARBA" id="ARBA00004496"/>
    </source>
</evidence>
<dbReference type="EC" id="6.3.2.4" evidence="13"/>
<keyword evidence="9 13" id="KW-0133">Cell shape</keyword>
<keyword evidence="6 13" id="KW-0436">Ligase</keyword>
<keyword evidence="11" id="KW-0464">Manganese</keyword>
<dbReference type="InterPro" id="IPR011127">
    <property type="entry name" value="Dala_Dala_lig_N"/>
</dbReference>
<dbReference type="PROSITE" id="PS50975">
    <property type="entry name" value="ATP_GRASP"/>
    <property type="match status" value="1"/>
</dbReference>
<dbReference type="EMBL" id="BAAAXQ010000077">
    <property type="protein sequence ID" value="GAA3025949.1"/>
    <property type="molecule type" value="Genomic_DNA"/>
</dbReference>
<comment type="cofactor">
    <cofactor evidence="2">
        <name>Mg(2+)</name>
        <dbReference type="ChEBI" id="CHEBI:18420"/>
    </cofactor>
</comment>
<dbReference type="SUPFAM" id="SSF56059">
    <property type="entry name" value="Glutathione synthetase ATP-binding domain-like"/>
    <property type="match status" value="1"/>
</dbReference>
<comment type="subcellular location">
    <subcellularLocation>
        <location evidence="3 13">Cytoplasm</location>
    </subcellularLocation>
</comment>
<organism evidence="16 17">
    <name type="scientific">Tetragenococcus solitarius</name>
    <dbReference type="NCBI Taxonomy" id="71453"/>
    <lineage>
        <taxon>Bacteria</taxon>
        <taxon>Bacillati</taxon>
        <taxon>Bacillota</taxon>
        <taxon>Bacilli</taxon>
        <taxon>Lactobacillales</taxon>
        <taxon>Enterococcaceae</taxon>
        <taxon>Tetragenococcus</taxon>
    </lineage>
</organism>
<dbReference type="SUPFAM" id="SSF52440">
    <property type="entry name" value="PreATP-grasp domain"/>
    <property type="match status" value="1"/>
</dbReference>
<evidence type="ECO:0000313" key="16">
    <source>
        <dbReference type="EMBL" id="GAA3025949.1"/>
    </source>
</evidence>
<evidence type="ECO:0000256" key="10">
    <source>
        <dbReference type="ARBA" id="ARBA00022984"/>
    </source>
</evidence>
<dbReference type="PANTHER" id="PTHR23132">
    <property type="entry name" value="D-ALANINE--D-ALANINE LIGASE"/>
    <property type="match status" value="1"/>
</dbReference>
<evidence type="ECO:0000256" key="6">
    <source>
        <dbReference type="ARBA" id="ARBA00022598"/>
    </source>
</evidence>
<dbReference type="RefSeq" id="WP_083498255.1">
    <property type="nucleotide sequence ID" value="NZ_BAAAXQ010000077.1"/>
</dbReference>
<evidence type="ECO:0000256" key="8">
    <source>
        <dbReference type="ARBA" id="ARBA00022840"/>
    </source>
</evidence>
<comment type="catalytic activity">
    <reaction evidence="13">
        <text>2 D-alanine + ATP = D-alanyl-D-alanine + ADP + phosphate + H(+)</text>
        <dbReference type="Rhea" id="RHEA:11224"/>
        <dbReference type="ChEBI" id="CHEBI:15378"/>
        <dbReference type="ChEBI" id="CHEBI:30616"/>
        <dbReference type="ChEBI" id="CHEBI:43474"/>
        <dbReference type="ChEBI" id="CHEBI:57416"/>
        <dbReference type="ChEBI" id="CHEBI:57822"/>
        <dbReference type="ChEBI" id="CHEBI:456216"/>
        <dbReference type="EC" id="6.3.2.4"/>
    </reaction>
</comment>
<comment type="cofactor">
    <cofactor evidence="1">
        <name>Mn(2+)</name>
        <dbReference type="ChEBI" id="CHEBI:29035"/>
    </cofactor>
</comment>
<dbReference type="Gene3D" id="3.30.470.20">
    <property type="entry name" value="ATP-grasp fold, B domain"/>
    <property type="match status" value="1"/>
</dbReference>
<dbReference type="Proteomes" id="UP001501577">
    <property type="component" value="Unassembled WGS sequence"/>
</dbReference>
<dbReference type="Gene3D" id="3.40.50.20">
    <property type="match status" value="1"/>
</dbReference>
<dbReference type="InterPro" id="IPR011761">
    <property type="entry name" value="ATP-grasp"/>
</dbReference>
<comment type="caution">
    <text evidence="16">The sequence shown here is derived from an EMBL/GenBank/DDBJ whole genome shotgun (WGS) entry which is preliminary data.</text>
</comment>
<evidence type="ECO:0000256" key="1">
    <source>
        <dbReference type="ARBA" id="ARBA00001936"/>
    </source>
</evidence>
<evidence type="ECO:0000256" key="11">
    <source>
        <dbReference type="ARBA" id="ARBA00023211"/>
    </source>
</evidence>
<keyword evidence="12 13" id="KW-0961">Cell wall biogenesis/degradation</keyword>
<evidence type="ECO:0000256" key="4">
    <source>
        <dbReference type="ARBA" id="ARBA00010871"/>
    </source>
</evidence>
<keyword evidence="5 13" id="KW-0963">Cytoplasm</keyword>
<name>A0ABN3YFA7_9ENTE</name>
<evidence type="ECO:0000259" key="15">
    <source>
        <dbReference type="PROSITE" id="PS50975"/>
    </source>
</evidence>
<dbReference type="Pfam" id="PF07478">
    <property type="entry name" value="Dala_Dala_lig_C"/>
    <property type="match status" value="1"/>
</dbReference>
<accession>A0ABN3YFA7</accession>
<dbReference type="InterPro" id="IPR000291">
    <property type="entry name" value="D-Ala_lig_Van_CS"/>
</dbReference>
<comment type="similarity">
    <text evidence="4 13">Belongs to the D-alanine--D-alanine ligase family.</text>
</comment>
<dbReference type="Pfam" id="PF01820">
    <property type="entry name" value="Dala_Dala_lig_N"/>
    <property type="match status" value="1"/>
</dbReference>
<reference evidence="16 17" key="1">
    <citation type="journal article" date="2019" name="Int. J. Syst. Evol. Microbiol.">
        <title>The Global Catalogue of Microorganisms (GCM) 10K type strain sequencing project: providing services to taxonomists for standard genome sequencing and annotation.</title>
        <authorList>
            <consortium name="The Broad Institute Genomics Platform"/>
            <consortium name="The Broad Institute Genome Sequencing Center for Infectious Disease"/>
            <person name="Wu L."/>
            <person name="Ma J."/>
        </authorList>
    </citation>
    <scope>NUCLEOTIDE SEQUENCE [LARGE SCALE GENOMIC DNA]</scope>
    <source>
        <strain evidence="16 17">JCM 8736</strain>
    </source>
</reference>
<keyword evidence="10 13" id="KW-0573">Peptidoglycan synthesis</keyword>
<evidence type="ECO:0000256" key="7">
    <source>
        <dbReference type="ARBA" id="ARBA00022741"/>
    </source>
</evidence>
<protein>
    <recommendedName>
        <fullName evidence="13">D-alanine--D-alanine ligase</fullName>
        <ecNumber evidence="13">6.3.2.4</ecNumber>
    </recommendedName>
    <alternativeName>
        <fullName evidence="13">D-Ala-D-Ala ligase</fullName>
    </alternativeName>
    <alternativeName>
        <fullName evidence="13">D-alanylalanine synthetase</fullName>
    </alternativeName>
</protein>
<dbReference type="InterPro" id="IPR016185">
    <property type="entry name" value="PreATP-grasp_dom_sf"/>
</dbReference>
<dbReference type="InterPro" id="IPR011095">
    <property type="entry name" value="Dala_Dala_lig_C"/>
</dbReference>
<evidence type="ECO:0000256" key="5">
    <source>
        <dbReference type="ARBA" id="ARBA00022490"/>
    </source>
</evidence>
<dbReference type="HAMAP" id="MF_00047">
    <property type="entry name" value="Dala_Dala_lig"/>
    <property type="match status" value="1"/>
</dbReference>
<proteinExistence type="inferred from homology"/>
<evidence type="ECO:0000256" key="13">
    <source>
        <dbReference type="HAMAP-Rule" id="MF_00047"/>
    </source>
</evidence>
<evidence type="ECO:0000256" key="9">
    <source>
        <dbReference type="ARBA" id="ARBA00022960"/>
    </source>
</evidence>
<keyword evidence="7 14" id="KW-0547">Nucleotide-binding</keyword>